<reference evidence="8" key="3">
    <citation type="submission" date="2025-09" db="UniProtKB">
        <authorList>
            <consortium name="Ensembl"/>
        </authorList>
    </citation>
    <scope>IDENTIFICATION</scope>
</reference>
<dbReference type="InterPro" id="IPR057308">
    <property type="entry name" value="CHCR_PEP5_VPS11"/>
</dbReference>
<reference evidence="8" key="2">
    <citation type="submission" date="2025-08" db="UniProtKB">
        <authorList>
            <consortium name="Ensembl"/>
        </authorList>
    </citation>
    <scope>IDENTIFICATION</scope>
</reference>
<evidence type="ECO:0000313" key="8">
    <source>
        <dbReference type="Ensembl" id="ENSHHUP00000050087.1"/>
    </source>
</evidence>
<evidence type="ECO:0000256" key="6">
    <source>
        <dbReference type="SAM" id="Coils"/>
    </source>
</evidence>
<feature type="domain" description="Vacuolar protein sorting protein 11 C-terminal" evidence="7">
    <location>
        <begin position="286"/>
        <end position="307"/>
    </location>
</feature>
<dbReference type="Ensembl" id="ENSHHUT00000051882.1">
    <property type="protein sequence ID" value="ENSHHUP00000050087.1"/>
    <property type="gene ID" value="ENSHHUG00000030067.1"/>
</dbReference>
<dbReference type="InterPro" id="IPR024763">
    <property type="entry name" value="VPS11_C"/>
</dbReference>
<dbReference type="PANTHER" id="PTHR23323">
    <property type="entry name" value="VACUOLAR PROTEIN SORTING-ASSOCIATED PROTEIN"/>
    <property type="match status" value="1"/>
</dbReference>
<dbReference type="SUPFAM" id="SSF75712">
    <property type="entry name" value="Rad50 coiled-coil Zn hook"/>
    <property type="match status" value="1"/>
</dbReference>
<dbReference type="CDD" id="cd16688">
    <property type="entry name" value="RING-H2_Vps11"/>
    <property type="match status" value="1"/>
</dbReference>
<dbReference type="Pfam" id="PF23356">
    <property type="entry name" value="TPR_PEP5_VPS11"/>
    <property type="match status" value="1"/>
</dbReference>
<accession>A0A4W5NGP2</accession>
<evidence type="ECO:0000256" key="2">
    <source>
        <dbReference type="ARBA" id="ARBA00022723"/>
    </source>
</evidence>
<dbReference type="Pfam" id="PF12451">
    <property type="entry name" value="VPS11_C"/>
    <property type="match status" value="1"/>
</dbReference>
<dbReference type="GeneTree" id="ENSGT00940000153635"/>
<dbReference type="GO" id="GO:0048284">
    <property type="term" value="P:organelle fusion"/>
    <property type="evidence" value="ECO:0007669"/>
    <property type="project" value="TreeGrafter"/>
</dbReference>
<sequence>MKRYGKTLMHHVPDGTTLLLKGLCTDYQPSWDTTDRDSLDRGPMANSEEFIPVFANNPRELRAFLEHMIEVDPFSSQGVYDTLLELQLQDWAHEQDPEKVLQGAALSLLRSDNTIFDKALVLGQMHNFKEGVLYLYEKGKVVESCKRYGDQEVCLWEQALGYFARKEENCKAYISQVLQHIDQNNLMPPLLGELAHNSMATLSVIKDYLINKLQRETKQIEYDERKIRQYREETAHLRTEIQELRNFPKTKCSMCNSPLELPSVHFLWSHSFHQHSFESYAESHRNLRCSNDGFSVVADYFGRGVFNKLTLVTDPLGSKPNWAGSHIFFSDIPFHHGWLAWFGSVV</sequence>
<evidence type="ECO:0000256" key="3">
    <source>
        <dbReference type="ARBA" id="ARBA00022771"/>
    </source>
</evidence>
<dbReference type="PANTHER" id="PTHR23323:SF24">
    <property type="entry name" value="VACUOLAR PROTEIN SORTING-ASSOCIATED PROTEIN 11 HOMOLOG"/>
    <property type="match status" value="1"/>
</dbReference>
<dbReference type="GO" id="GO:0006904">
    <property type="term" value="P:vesicle docking involved in exocytosis"/>
    <property type="evidence" value="ECO:0007669"/>
    <property type="project" value="TreeGrafter"/>
</dbReference>
<dbReference type="GO" id="GO:0030674">
    <property type="term" value="F:protein-macromolecule adaptor activity"/>
    <property type="evidence" value="ECO:0007669"/>
    <property type="project" value="TreeGrafter"/>
</dbReference>
<dbReference type="GO" id="GO:0031902">
    <property type="term" value="C:late endosome membrane"/>
    <property type="evidence" value="ECO:0007669"/>
    <property type="project" value="UniProtKB-SubCell"/>
</dbReference>
<dbReference type="Proteomes" id="UP000314982">
    <property type="component" value="Unassembled WGS sequence"/>
</dbReference>
<dbReference type="GO" id="GO:0007032">
    <property type="term" value="P:endosome organization"/>
    <property type="evidence" value="ECO:0007669"/>
    <property type="project" value="TreeGrafter"/>
</dbReference>
<keyword evidence="5" id="KW-0472">Membrane</keyword>
<dbReference type="AlphaFoldDB" id="A0A4W5NGP2"/>
<evidence type="ECO:0000313" key="9">
    <source>
        <dbReference type="Proteomes" id="UP000314982"/>
    </source>
</evidence>
<keyword evidence="4" id="KW-0862">Zinc</keyword>
<dbReference type="GO" id="GO:0030897">
    <property type="term" value="C:HOPS complex"/>
    <property type="evidence" value="ECO:0007669"/>
    <property type="project" value="TreeGrafter"/>
</dbReference>
<organism evidence="8 9">
    <name type="scientific">Hucho hucho</name>
    <name type="common">huchen</name>
    <dbReference type="NCBI Taxonomy" id="62062"/>
    <lineage>
        <taxon>Eukaryota</taxon>
        <taxon>Metazoa</taxon>
        <taxon>Chordata</taxon>
        <taxon>Craniata</taxon>
        <taxon>Vertebrata</taxon>
        <taxon>Euteleostomi</taxon>
        <taxon>Actinopterygii</taxon>
        <taxon>Neopterygii</taxon>
        <taxon>Teleostei</taxon>
        <taxon>Protacanthopterygii</taxon>
        <taxon>Salmoniformes</taxon>
        <taxon>Salmonidae</taxon>
        <taxon>Salmoninae</taxon>
        <taxon>Hucho</taxon>
    </lineage>
</organism>
<keyword evidence="6" id="KW-0175">Coiled coil</keyword>
<comment type="subcellular location">
    <subcellularLocation>
        <location evidence="1">Late endosome membrane</location>
        <topology evidence="1">Peripheral membrane protein</topology>
        <orientation evidence="1">Cytoplasmic side</orientation>
    </subcellularLocation>
</comment>
<protein>
    <submittedName>
        <fullName evidence="8">VPS11 core subunit of CORVET and HOPS complexes</fullName>
    </submittedName>
</protein>
<keyword evidence="9" id="KW-1185">Reference proteome</keyword>
<feature type="coiled-coil region" evidence="6">
    <location>
        <begin position="213"/>
        <end position="247"/>
    </location>
</feature>
<evidence type="ECO:0000256" key="5">
    <source>
        <dbReference type="ARBA" id="ARBA00023136"/>
    </source>
</evidence>
<evidence type="ECO:0000256" key="1">
    <source>
        <dbReference type="ARBA" id="ARBA00004492"/>
    </source>
</evidence>
<dbReference type="GO" id="GO:0007033">
    <property type="term" value="P:vacuole organization"/>
    <property type="evidence" value="ECO:0007669"/>
    <property type="project" value="TreeGrafter"/>
</dbReference>
<dbReference type="GO" id="GO:0008270">
    <property type="term" value="F:zinc ion binding"/>
    <property type="evidence" value="ECO:0007669"/>
    <property type="project" value="UniProtKB-KW"/>
</dbReference>
<evidence type="ECO:0000259" key="7">
    <source>
        <dbReference type="Pfam" id="PF12451"/>
    </source>
</evidence>
<reference evidence="9" key="1">
    <citation type="submission" date="2018-06" db="EMBL/GenBank/DDBJ databases">
        <title>Genome assembly of Danube salmon.</title>
        <authorList>
            <person name="Macqueen D.J."/>
            <person name="Gundappa M.K."/>
        </authorList>
    </citation>
    <scope>NUCLEOTIDE SEQUENCE [LARGE SCALE GENOMIC DNA]</scope>
</reference>
<evidence type="ECO:0000256" key="4">
    <source>
        <dbReference type="ARBA" id="ARBA00022833"/>
    </source>
</evidence>
<keyword evidence="3" id="KW-0863">Zinc-finger</keyword>
<proteinExistence type="predicted"/>
<keyword evidence="2" id="KW-0479">Metal-binding</keyword>
<name>A0A4W5NGP2_9TELE</name>